<dbReference type="GO" id="GO:0003677">
    <property type="term" value="F:DNA binding"/>
    <property type="evidence" value="ECO:0007669"/>
    <property type="project" value="InterPro"/>
</dbReference>
<keyword evidence="3" id="KW-0269">Exonuclease</keyword>
<dbReference type="InterPro" id="IPR036397">
    <property type="entry name" value="RNaseH_sf"/>
</dbReference>
<keyword evidence="5" id="KW-0812">Transmembrane</keyword>
<evidence type="ECO:0000256" key="1">
    <source>
        <dbReference type="ARBA" id="ARBA00022722"/>
    </source>
</evidence>
<protein>
    <submittedName>
        <fullName evidence="7">DNA polymerase III subunit epsilon</fullName>
    </submittedName>
</protein>
<evidence type="ECO:0000313" key="8">
    <source>
        <dbReference type="Proteomes" id="UP000292858"/>
    </source>
</evidence>
<dbReference type="Pfam" id="PF00929">
    <property type="entry name" value="RNase_T"/>
    <property type="match status" value="1"/>
</dbReference>
<reference evidence="7 8" key="1">
    <citation type="submission" date="2019-02" db="EMBL/GenBank/DDBJ databases">
        <title>Thermus sp. a novel from hot spring.</title>
        <authorList>
            <person name="Zhao Z."/>
        </authorList>
    </citation>
    <scope>NUCLEOTIDE SEQUENCE [LARGE SCALE GENOMIC DNA]</scope>
    <source>
        <strain evidence="7 8">CFH 72773T</strain>
    </source>
</reference>
<accession>A0A4V2IV97</accession>
<dbReference type="GO" id="GO:0006260">
    <property type="term" value="P:DNA replication"/>
    <property type="evidence" value="ECO:0007669"/>
    <property type="project" value="InterPro"/>
</dbReference>
<dbReference type="CDD" id="cd06127">
    <property type="entry name" value="DEDDh"/>
    <property type="match status" value="1"/>
</dbReference>
<dbReference type="GO" id="GO:0003887">
    <property type="term" value="F:DNA-directed DNA polymerase activity"/>
    <property type="evidence" value="ECO:0007669"/>
    <property type="project" value="InterPro"/>
</dbReference>
<dbReference type="SUPFAM" id="SSF53098">
    <property type="entry name" value="Ribonuclease H-like"/>
    <property type="match status" value="1"/>
</dbReference>
<keyword evidence="5" id="KW-0472">Membrane</keyword>
<dbReference type="FunFam" id="3.30.420.10:FF:000045">
    <property type="entry name" value="3'-5' exonuclease DinG"/>
    <property type="match status" value="1"/>
</dbReference>
<organism evidence="7 8">
    <name type="scientific">Thermus thermamylovorans</name>
    <dbReference type="NCBI Taxonomy" id="2509362"/>
    <lineage>
        <taxon>Bacteria</taxon>
        <taxon>Thermotogati</taxon>
        <taxon>Deinococcota</taxon>
        <taxon>Deinococci</taxon>
        <taxon>Thermales</taxon>
        <taxon>Thermaceae</taxon>
        <taxon>Thermus</taxon>
    </lineage>
</organism>
<name>A0A4V2IV97_9DEIN</name>
<proteinExistence type="predicted"/>
<feature type="transmembrane region" description="Helical" evidence="5">
    <location>
        <begin position="7"/>
        <end position="30"/>
    </location>
</feature>
<evidence type="ECO:0000256" key="2">
    <source>
        <dbReference type="ARBA" id="ARBA00022801"/>
    </source>
</evidence>
<gene>
    <name evidence="7" type="ORF">ETP66_02275</name>
</gene>
<dbReference type="PANTHER" id="PTHR30231:SF4">
    <property type="entry name" value="PROTEIN NEN2"/>
    <property type="match status" value="1"/>
</dbReference>
<dbReference type="GO" id="GO:0008408">
    <property type="term" value="F:3'-5' exonuclease activity"/>
    <property type="evidence" value="ECO:0007669"/>
    <property type="project" value="TreeGrafter"/>
</dbReference>
<dbReference type="PANTHER" id="PTHR30231">
    <property type="entry name" value="DNA POLYMERASE III SUBUNIT EPSILON"/>
    <property type="match status" value="1"/>
</dbReference>
<dbReference type="GO" id="GO:0005829">
    <property type="term" value="C:cytosol"/>
    <property type="evidence" value="ECO:0007669"/>
    <property type="project" value="TreeGrafter"/>
</dbReference>
<dbReference type="Gene3D" id="3.30.420.10">
    <property type="entry name" value="Ribonuclease H-like superfamily/Ribonuclease H"/>
    <property type="match status" value="1"/>
</dbReference>
<dbReference type="InterPro" id="IPR012337">
    <property type="entry name" value="RNaseH-like_sf"/>
</dbReference>
<dbReference type="InterPro" id="IPR006054">
    <property type="entry name" value="DnaQ"/>
</dbReference>
<evidence type="ECO:0000313" key="7">
    <source>
        <dbReference type="EMBL" id="TBH21455.1"/>
    </source>
</evidence>
<keyword evidence="1" id="KW-0540">Nuclease</keyword>
<dbReference type="Proteomes" id="UP000292858">
    <property type="component" value="Unassembled WGS sequence"/>
</dbReference>
<dbReference type="OrthoDB" id="9813328at2"/>
<dbReference type="InterPro" id="IPR013520">
    <property type="entry name" value="Ribonucl_H"/>
</dbReference>
<keyword evidence="4" id="KW-0175">Coiled coil</keyword>
<dbReference type="RefSeq" id="WP_130840216.1">
    <property type="nucleotide sequence ID" value="NZ_SIJL01000002.1"/>
</dbReference>
<dbReference type="AlphaFoldDB" id="A0A4V2IV97"/>
<comment type="caution">
    <text evidence="7">The sequence shown here is derived from an EMBL/GenBank/DDBJ whole genome shotgun (WGS) entry which is preliminary data.</text>
</comment>
<dbReference type="SMART" id="SM00479">
    <property type="entry name" value="EXOIII"/>
    <property type="match status" value="1"/>
</dbReference>
<keyword evidence="5" id="KW-1133">Transmembrane helix</keyword>
<evidence type="ECO:0000256" key="5">
    <source>
        <dbReference type="SAM" id="Phobius"/>
    </source>
</evidence>
<dbReference type="EMBL" id="SIJL01000002">
    <property type="protein sequence ID" value="TBH21455.1"/>
    <property type="molecule type" value="Genomic_DNA"/>
</dbReference>
<sequence>MREALRFLGALLLGLLLVGGAVGLGLFLLLQGEEALGRELLRVAGERFPALLFVGALFVLVLAALLYPLFLGYLAATRALGQEAEVLLANPAHRLRLRGPFELQALAGLINRLAAHREALEKEVEARVREAKALLEGERQRLAALIGHLPQGVVLATPRGQVLLYNAPARRLLGEGLGAGKSLFGLLDRGLLVHALALPEERFLAPGPKGLLQIQAVPLEGEGGFLLLLEEAQEGGGPEGATLHRLKDKLAGLKALVEALGSETLPEGLKPLLRTARATAEELSALAARLEAPPRAAEVRAEDLLSLLAQALEREAGVSPGLALEEEAKGLLVRADTYALVRGLAATLREEEEVFLQGERAGGLLRLTLTLPHPIPDPHPSLEEAVERAEGSLWREGFRLHLLLPAREAPRLPPREGPPPRAEVFDLSLLAIPEELEEAPLEGLLYTAFDLETTGLDPEKDAIIALGAVHLLGRRVLRQETFEALVDPGRPIPRASTEIHGLTWEMLQGKPRLEEVLPGFRAFLEDTVLLAHNGAFDMAFLRRAGVDQPPLVDTLLLSHLLFPDLQDHRLERLAERFGVPVLGRHTALGDALMTAEVFARMVPLLRERGYRTLGEVLRDCARLPLAGLRY</sequence>
<dbReference type="NCBIfam" id="TIGR00573">
    <property type="entry name" value="dnaq"/>
    <property type="match status" value="1"/>
</dbReference>
<feature type="transmembrane region" description="Helical" evidence="5">
    <location>
        <begin position="50"/>
        <end position="74"/>
    </location>
</feature>
<evidence type="ECO:0000256" key="4">
    <source>
        <dbReference type="SAM" id="Coils"/>
    </source>
</evidence>
<keyword evidence="2" id="KW-0378">Hydrolase</keyword>
<evidence type="ECO:0000259" key="6">
    <source>
        <dbReference type="SMART" id="SM00479"/>
    </source>
</evidence>
<feature type="coiled-coil region" evidence="4">
    <location>
        <begin position="103"/>
        <end position="141"/>
    </location>
</feature>
<evidence type="ECO:0000256" key="3">
    <source>
        <dbReference type="ARBA" id="ARBA00022839"/>
    </source>
</evidence>
<feature type="domain" description="Exonuclease" evidence="6">
    <location>
        <begin position="445"/>
        <end position="607"/>
    </location>
</feature>
<keyword evidence="8" id="KW-1185">Reference proteome</keyword>